<accession>A0A182PZ71</accession>
<dbReference type="AlphaFoldDB" id="A0A182PZ71"/>
<reference evidence="1" key="2">
    <citation type="submission" date="2020-05" db="UniProtKB">
        <authorList>
            <consortium name="EnsemblMetazoa"/>
        </authorList>
    </citation>
    <scope>IDENTIFICATION</scope>
    <source>
        <strain evidence="1">Epiroticus2</strain>
    </source>
</reference>
<evidence type="ECO:0008006" key="3">
    <source>
        <dbReference type="Google" id="ProtNLM"/>
    </source>
</evidence>
<evidence type="ECO:0000313" key="1">
    <source>
        <dbReference type="EnsemblMetazoa" id="AEPI015136-PA"/>
    </source>
</evidence>
<keyword evidence="2" id="KW-1185">Reference proteome</keyword>
<dbReference type="EnsemblMetazoa" id="AEPI015136-RA">
    <property type="protein sequence ID" value="AEPI015136-PA"/>
    <property type="gene ID" value="AEPI015136"/>
</dbReference>
<sequence length="597" mass="68882">MFRLIRIFSASTPIASKWPLANNLLARYGTFIPREFQYETSDGESGTLMHRFSRHVSLTKRDYTDKTKYGFKVSNFYPLPDVNSYGQQIRDLTTIDLAKLITFTTDFRSKTDVRSYTEIVNALDEECVRRVQAATVYELLEMLHCFMYLLPNKIAQLKSYQSAMPKLIQLFGAAENERDFMSIVFFLGLWKRNKTGTILMKEFLQQYLDRYLTPELNRMDFVILANATYKTSLRMADESDTFKSRLIKEIVEFGDEDDSALLVTLIKCARMNRLSSEKIVEKVHSFTESNIDSKELDFRGLSHLFAYIADNRIKHDTLTGLFIEGCWNRFETEVRTNGFETQSQSCRPKDIATFLWSCATLGVPIETYPAVKLNQLEKAIRLKVDAGEYRYNSDLLVDTLLSLWICDRKSIALFRLLFKDKALVQNLRKERTKLESRKELLLTCAEIDLPDAWDMIKMVRKPSGDAFAFDRAAPEYLVRPGLKKVVECLHRLKEAKQLSIARVSFNAPVKHLNIAGILVQFAGNGEVKNLDVLDEKHCLSDRESPVGLMKLKARILEDKGIDQAMVNICKYDTPDALEEELKRILLEPKEQREQRLA</sequence>
<protein>
    <recommendedName>
        <fullName evidence="3">RAP domain-containing protein</fullName>
    </recommendedName>
</protein>
<dbReference type="Proteomes" id="UP000075885">
    <property type="component" value="Unassembled WGS sequence"/>
</dbReference>
<dbReference type="VEuPathDB" id="VectorBase:AEPI015136"/>
<reference evidence="2" key="1">
    <citation type="submission" date="2013-03" db="EMBL/GenBank/DDBJ databases">
        <title>The Genome Sequence of Anopheles epiroticus epiroticus2.</title>
        <authorList>
            <consortium name="The Broad Institute Genomics Platform"/>
            <person name="Neafsey D.E."/>
            <person name="Howell P."/>
            <person name="Walker B."/>
            <person name="Young S.K."/>
            <person name="Zeng Q."/>
            <person name="Gargeya S."/>
            <person name="Fitzgerald M."/>
            <person name="Haas B."/>
            <person name="Abouelleil A."/>
            <person name="Allen A.W."/>
            <person name="Alvarado L."/>
            <person name="Arachchi H.M."/>
            <person name="Berlin A.M."/>
            <person name="Chapman S.B."/>
            <person name="Gainer-Dewar J."/>
            <person name="Goldberg J."/>
            <person name="Griggs A."/>
            <person name="Gujja S."/>
            <person name="Hansen M."/>
            <person name="Howarth C."/>
            <person name="Imamovic A."/>
            <person name="Ireland A."/>
            <person name="Larimer J."/>
            <person name="McCowan C."/>
            <person name="Murphy C."/>
            <person name="Pearson M."/>
            <person name="Poon T.W."/>
            <person name="Priest M."/>
            <person name="Roberts A."/>
            <person name="Saif S."/>
            <person name="Shea T."/>
            <person name="Sisk P."/>
            <person name="Sykes S."/>
            <person name="Wortman J."/>
            <person name="Nusbaum C."/>
            <person name="Birren B."/>
        </authorList>
    </citation>
    <scope>NUCLEOTIDE SEQUENCE [LARGE SCALE GENOMIC DNA]</scope>
    <source>
        <strain evidence="2">Epiroticus2</strain>
    </source>
</reference>
<evidence type="ECO:0000313" key="2">
    <source>
        <dbReference type="Proteomes" id="UP000075885"/>
    </source>
</evidence>
<organism evidence="1 2">
    <name type="scientific">Anopheles epiroticus</name>
    <dbReference type="NCBI Taxonomy" id="199890"/>
    <lineage>
        <taxon>Eukaryota</taxon>
        <taxon>Metazoa</taxon>
        <taxon>Ecdysozoa</taxon>
        <taxon>Arthropoda</taxon>
        <taxon>Hexapoda</taxon>
        <taxon>Insecta</taxon>
        <taxon>Pterygota</taxon>
        <taxon>Neoptera</taxon>
        <taxon>Endopterygota</taxon>
        <taxon>Diptera</taxon>
        <taxon>Nematocera</taxon>
        <taxon>Culicoidea</taxon>
        <taxon>Culicidae</taxon>
        <taxon>Anophelinae</taxon>
        <taxon>Anopheles</taxon>
    </lineage>
</organism>
<dbReference type="STRING" id="199890.A0A182PZ71"/>
<proteinExistence type="predicted"/>
<name>A0A182PZ71_9DIPT</name>